<sequence length="229" mass="27484">MFFIGFFAGILTTFLIITIFFIVLNVFYKNKEKVEIYDRVNVNDDKINKIIKDAKKNMIFNKNFNLKQNLFYFKDNIFELINKISKEYFPSSQYHLYELTLEEFLYLNIHISEKLIKLLDTPTFKLLKKVRISQILYLNDSKNKFLEIPLIKKANKHKLINKLQKTWMTLNIANPRYWTFRILRKTTILSLLRFLAYKSISIVGEEANNIYSKNFKNTSFNLKTKNENQ</sequence>
<keyword evidence="1" id="KW-0812">Transmembrane</keyword>
<dbReference type="Proteomes" id="UP000294678">
    <property type="component" value="Unassembled WGS sequence"/>
</dbReference>
<organism evidence="2 3">
    <name type="scientific">Hypnocyclicus thermotrophus</name>
    <dbReference type="NCBI Taxonomy" id="1627895"/>
    <lineage>
        <taxon>Bacteria</taxon>
        <taxon>Fusobacteriati</taxon>
        <taxon>Fusobacteriota</taxon>
        <taxon>Fusobacteriia</taxon>
        <taxon>Fusobacteriales</taxon>
        <taxon>Fusobacteriaceae</taxon>
        <taxon>Hypnocyclicus</taxon>
    </lineage>
</organism>
<protein>
    <submittedName>
        <fullName evidence="2">Uncharacterized protein</fullName>
    </submittedName>
</protein>
<feature type="transmembrane region" description="Helical" evidence="1">
    <location>
        <begin position="6"/>
        <end position="28"/>
    </location>
</feature>
<name>A0AA46E0E0_9FUSO</name>
<keyword evidence="1" id="KW-1133">Transmembrane helix</keyword>
<evidence type="ECO:0000256" key="1">
    <source>
        <dbReference type="SAM" id="Phobius"/>
    </source>
</evidence>
<reference evidence="2 3" key="1">
    <citation type="submission" date="2019-03" db="EMBL/GenBank/DDBJ databases">
        <title>Genomic Encyclopedia of Type Strains, Phase IV (KMG-IV): sequencing the most valuable type-strain genomes for metagenomic binning, comparative biology and taxonomic classification.</title>
        <authorList>
            <person name="Goeker M."/>
        </authorList>
    </citation>
    <scope>NUCLEOTIDE SEQUENCE [LARGE SCALE GENOMIC DNA]</scope>
    <source>
        <strain evidence="2 3">DSM 100055</strain>
    </source>
</reference>
<evidence type="ECO:0000313" key="3">
    <source>
        <dbReference type="Proteomes" id="UP000294678"/>
    </source>
</evidence>
<keyword evidence="1" id="KW-0472">Membrane</keyword>
<accession>A0AA46E0E0</accession>
<keyword evidence="3" id="KW-1185">Reference proteome</keyword>
<dbReference type="RefSeq" id="WP_134112060.1">
    <property type="nucleotide sequence ID" value="NZ_SOBG01000001.1"/>
</dbReference>
<proteinExistence type="predicted"/>
<gene>
    <name evidence="2" type="ORF">EV215_0232</name>
</gene>
<dbReference type="EMBL" id="SOBG01000001">
    <property type="protein sequence ID" value="TDT72426.1"/>
    <property type="molecule type" value="Genomic_DNA"/>
</dbReference>
<comment type="caution">
    <text evidence="2">The sequence shown here is derived from an EMBL/GenBank/DDBJ whole genome shotgun (WGS) entry which is preliminary data.</text>
</comment>
<evidence type="ECO:0000313" key="2">
    <source>
        <dbReference type="EMBL" id="TDT72426.1"/>
    </source>
</evidence>
<dbReference type="AlphaFoldDB" id="A0AA46E0E0"/>